<sequence>MDSDTIRSAARDNRALAVFTGAMALLAVVCVAALALDPRVLGGQPIWAKPLKFAVSFVLYGATLAWMISLVAAPRTRRWARRAGLVIAVAGAVEMIAIVGQVLRGRPSHFNVATPLDLAVWAVMGTTIVVLWIATAGIGVLLLRERTLPVDTAWAVRLGLGVTLLGMAAAFLMTSPTGAQIAAAQSTGTLTTAGAHAVGVADGGAGLPLVGWSTTGGDLRIGHFVGLHALQGLPLLGLLLIVLAPRVPVLRRVGVRARLIGVAGAAWTGLTVLLVWQALRGQSIIAPDALTLAAGAALVLATLGATVAVLRAGIRPESTATLSTALEPR</sequence>
<accession>A0A6J4J9P8</accession>
<name>A0A6J4J9P8_9PSEU</name>
<keyword evidence="1" id="KW-0472">Membrane</keyword>
<evidence type="ECO:0000313" key="2">
    <source>
        <dbReference type="EMBL" id="CAA9274083.1"/>
    </source>
</evidence>
<feature type="transmembrane region" description="Helical" evidence="1">
    <location>
        <begin position="255"/>
        <end position="277"/>
    </location>
</feature>
<feature type="transmembrane region" description="Helical" evidence="1">
    <location>
        <begin position="154"/>
        <end position="173"/>
    </location>
</feature>
<feature type="transmembrane region" description="Helical" evidence="1">
    <location>
        <begin position="15"/>
        <end position="36"/>
    </location>
</feature>
<feature type="transmembrane region" description="Helical" evidence="1">
    <location>
        <begin position="289"/>
        <end position="310"/>
    </location>
</feature>
<keyword evidence="1" id="KW-1133">Transmembrane helix</keyword>
<dbReference type="EMBL" id="CADCTH010000403">
    <property type="protein sequence ID" value="CAA9274083.1"/>
    <property type="molecule type" value="Genomic_DNA"/>
</dbReference>
<feature type="transmembrane region" description="Helical" evidence="1">
    <location>
        <begin position="51"/>
        <end position="73"/>
    </location>
</feature>
<evidence type="ECO:0000256" key="1">
    <source>
        <dbReference type="SAM" id="Phobius"/>
    </source>
</evidence>
<organism evidence="2">
    <name type="scientific">uncultured Actinomycetospora sp</name>
    <dbReference type="NCBI Taxonomy" id="1135996"/>
    <lineage>
        <taxon>Bacteria</taxon>
        <taxon>Bacillati</taxon>
        <taxon>Actinomycetota</taxon>
        <taxon>Actinomycetes</taxon>
        <taxon>Pseudonocardiales</taxon>
        <taxon>Pseudonocardiaceae</taxon>
        <taxon>Actinomycetospora</taxon>
        <taxon>environmental samples</taxon>
    </lineage>
</organism>
<dbReference type="AlphaFoldDB" id="A0A6J4J9P8"/>
<feature type="transmembrane region" description="Helical" evidence="1">
    <location>
        <begin position="85"/>
        <end position="103"/>
    </location>
</feature>
<gene>
    <name evidence="2" type="ORF">AVDCRST_MAG54-3174</name>
</gene>
<reference evidence="2" key="1">
    <citation type="submission" date="2020-02" db="EMBL/GenBank/DDBJ databases">
        <authorList>
            <person name="Meier V. D."/>
        </authorList>
    </citation>
    <scope>NUCLEOTIDE SEQUENCE</scope>
    <source>
        <strain evidence="2">AVDCRST_MAG54</strain>
    </source>
</reference>
<proteinExistence type="predicted"/>
<protein>
    <submittedName>
        <fullName evidence="2">Uncharacterized protein</fullName>
    </submittedName>
</protein>
<feature type="transmembrane region" description="Helical" evidence="1">
    <location>
        <begin position="118"/>
        <end position="142"/>
    </location>
</feature>
<feature type="transmembrane region" description="Helical" evidence="1">
    <location>
        <begin position="221"/>
        <end position="243"/>
    </location>
</feature>
<keyword evidence="1" id="KW-0812">Transmembrane</keyword>